<dbReference type="STRING" id="585531.HMPREF0063_10708"/>
<sequence length="240" mass="26273">MAVPSGFYRPVVESFERHGWEAVALPRRGFEHCTPRASRQQDWSYDDEIAVVAEAVADHRAADPDRPIILLGHSLGAQLAVAHDLQRLPSDGLVLVGASVPHFRRYPFGGLPVLAMALAVRPLTSAFGFVPRPAFGGPGATTLMRQWARWAVTGRPPFAVPRRVTTPSLVVKLQGDAYAVSASTDAFVDQFLEPASTTRSTYLRSEAPDGGTTEHVGWVRTPDPVVERVTRWWEPALSSR</sequence>
<dbReference type="Gene3D" id="3.40.50.1820">
    <property type="entry name" value="alpha/beta hydrolase"/>
    <property type="match status" value="1"/>
</dbReference>
<dbReference type="InterPro" id="IPR029058">
    <property type="entry name" value="AB_hydrolase_fold"/>
</dbReference>
<keyword evidence="3" id="KW-1185">Reference proteome</keyword>
<feature type="domain" description="Serine aminopeptidase S33" evidence="1">
    <location>
        <begin position="5"/>
        <end position="100"/>
    </location>
</feature>
<evidence type="ECO:0000259" key="1">
    <source>
        <dbReference type="Pfam" id="PF12146"/>
    </source>
</evidence>
<name>E2S9R8_9ACTN</name>
<dbReference type="RefSeq" id="WP_007077730.1">
    <property type="nucleotide sequence ID" value="NZ_CM001024.1"/>
</dbReference>
<organism evidence="2 3">
    <name type="scientific">Aeromicrobium marinum DSM 15272</name>
    <dbReference type="NCBI Taxonomy" id="585531"/>
    <lineage>
        <taxon>Bacteria</taxon>
        <taxon>Bacillati</taxon>
        <taxon>Actinomycetota</taxon>
        <taxon>Actinomycetes</taxon>
        <taxon>Propionibacteriales</taxon>
        <taxon>Nocardioidaceae</taxon>
        <taxon>Aeromicrobium</taxon>
    </lineage>
</organism>
<dbReference type="HOGENOM" id="CLU_058232_1_0_11"/>
<dbReference type="AlphaFoldDB" id="E2S9R8"/>
<reference evidence="2" key="1">
    <citation type="submission" date="2010-08" db="EMBL/GenBank/DDBJ databases">
        <authorList>
            <person name="Muzny D."/>
            <person name="Qin X."/>
            <person name="Buhay C."/>
            <person name="Dugan-Rocha S."/>
            <person name="Ding Y."/>
            <person name="Chen G."/>
            <person name="Hawes A."/>
            <person name="Holder M."/>
            <person name="Jhangiani S."/>
            <person name="Johnson A."/>
            <person name="Khan Z."/>
            <person name="Li Z."/>
            <person name="Liu W."/>
            <person name="Liu X."/>
            <person name="Perez L."/>
            <person name="Shen H."/>
            <person name="Wang Q."/>
            <person name="Watt J."/>
            <person name="Xi L."/>
            <person name="Xin Y."/>
            <person name="Zhou J."/>
            <person name="Deng J."/>
            <person name="Jiang H."/>
            <person name="Liu Y."/>
            <person name="Qu J."/>
            <person name="Song X.-Z."/>
            <person name="Zhang L."/>
            <person name="Villasana D."/>
            <person name="Johnson A."/>
            <person name="Liu J."/>
            <person name="Liyanage D."/>
            <person name="Lorensuhewa L."/>
            <person name="Robinson T."/>
            <person name="Song A."/>
            <person name="Song B.-B."/>
            <person name="Dinh H."/>
            <person name="Thornton R."/>
            <person name="Coyle M."/>
            <person name="Francisco L."/>
            <person name="Jackson L."/>
            <person name="Javaid M."/>
            <person name="Korchina V."/>
            <person name="Kovar C."/>
            <person name="Mata R."/>
            <person name="Mathew T."/>
            <person name="Ngo R."/>
            <person name="Nguyen L."/>
            <person name="Nguyen N."/>
            <person name="Okwuonu G."/>
            <person name="Ongeri F."/>
            <person name="Pham C."/>
            <person name="Simmons D."/>
            <person name="Wilczek-Boney K."/>
            <person name="Hale W."/>
            <person name="Jakkamsetti A."/>
            <person name="Pham P."/>
            <person name="Ruth R."/>
            <person name="San Lucas F."/>
            <person name="Warren J."/>
            <person name="Zhang J."/>
            <person name="Zhao Z."/>
            <person name="Zhou C."/>
            <person name="Zhu D."/>
            <person name="Lee S."/>
            <person name="Bess C."/>
            <person name="Blankenburg K."/>
            <person name="Forbes L."/>
            <person name="Fu Q."/>
            <person name="Gubbala S."/>
            <person name="Hirani K."/>
            <person name="Jayaseelan J.C."/>
            <person name="Lara F."/>
            <person name="Munidasa M."/>
            <person name="Palculict T."/>
            <person name="Patil S."/>
            <person name="Pu L.-L."/>
            <person name="Saada N."/>
            <person name="Tang L."/>
            <person name="Weissenberger G."/>
            <person name="Zhu Y."/>
            <person name="Hemphill L."/>
            <person name="Shang Y."/>
            <person name="Youmans B."/>
            <person name="Ayvaz T."/>
            <person name="Ross M."/>
            <person name="Santibanez J."/>
            <person name="Aqrawi P."/>
            <person name="Gross S."/>
            <person name="Joshi V."/>
            <person name="Fowler G."/>
            <person name="Nazareth L."/>
            <person name="Reid J."/>
            <person name="Worley K."/>
            <person name="Petrosino J."/>
            <person name="Highlander S."/>
            <person name="Gibbs R."/>
        </authorList>
    </citation>
    <scope>NUCLEOTIDE SEQUENCE [LARGE SCALE GENOMIC DNA]</scope>
    <source>
        <strain evidence="2">DSM 15272</strain>
    </source>
</reference>
<comment type="caution">
    <text evidence="2">The sequence shown here is derived from an EMBL/GenBank/DDBJ whole genome shotgun (WGS) entry which is preliminary data.</text>
</comment>
<protein>
    <recommendedName>
        <fullName evidence="1">Serine aminopeptidase S33 domain-containing protein</fullName>
    </recommendedName>
</protein>
<gene>
    <name evidence="2" type="ORF">HMPREF0063_10708</name>
</gene>
<proteinExistence type="predicted"/>
<accession>E2S9R8</accession>
<dbReference type="Proteomes" id="UP000003111">
    <property type="component" value="Unassembled WGS sequence"/>
</dbReference>
<dbReference type="SUPFAM" id="SSF53474">
    <property type="entry name" value="alpha/beta-Hydrolases"/>
    <property type="match status" value="1"/>
</dbReference>
<evidence type="ECO:0000313" key="3">
    <source>
        <dbReference type="Proteomes" id="UP000003111"/>
    </source>
</evidence>
<dbReference type="InterPro" id="IPR022742">
    <property type="entry name" value="Hydrolase_4"/>
</dbReference>
<dbReference type="EMBL" id="ACLF03000003">
    <property type="protein sequence ID" value="EFQ83992.1"/>
    <property type="molecule type" value="Genomic_DNA"/>
</dbReference>
<dbReference type="Pfam" id="PF12146">
    <property type="entry name" value="Hydrolase_4"/>
    <property type="match status" value="1"/>
</dbReference>
<dbReference type="eggNOG" id="COG4757">
    <property type="taxonomic scope" value="Bacteria"/>
</dbReference>
<evidence type="ECO:0000313" key="2">
    <source>
        <dbReference type="EMBL" id="EFQ83992.1"/>
    </source>
</evidence>